<feature type="compositionally biased region" description="Basic and acidic residues" evidence="1">
    <location>
        <begin position="481"/>
        <end position="490"/>
    </location>
</feature>
<proteinExistence type="predicted"/>
<name>A0A0C3BEC8_HEBCY</name>
<organism evidence="2 3">
    <name type="scientific">Hebeloma cylindrosporum</name>
    <dbReference type="NCBI Taxonomy" id="76867"/>
    <lineage>
        <taxon>Eukaryota</taxon>
        <taxon>Fungi</taxon>
        <taxon>Dikarya</taxon>
        <taxon>Basidiomycota</taxon>
        <taxon>Agaricomycotina</taxon>
        <taxon>Agaricomycetes</taxon>
        <taxon>Agaricomycetidae</taxon>
        <taxon>Agaricales</taxon>
        <taxon>Agaricineae</taxon>
        <taxon>Hymenogastraceae</taxon>
        <taxon>Hebeloma</taxon>
    </lineage>
</organism>
<dbReference type="OrthoDB" id="3270336at2759"/>
<reference evidence="2 3" key="1">
    <citation type="submission" date="2014-04" db="EMBL/GenBank/DDBJ databases">
        <authorList>
            <consortium name="DOE Joint Genome Institute"/>
            <person name="Kuo A."/>
            <person name="Gay G."/>
            <person name="Dore J."/>
            <person name="Kohler A."/>
            <person name="Nagy L.G."/>
            <person name="Floudas D."/>
            <person name="Copeland A."/>
            <person name="Barry K.W."/>
            <person name="Cichocki N."/>
            <person name="Veneault-Fourrey C."/>
            <person name="LaButti K."/>
            <person name="Lindquist E.A."/>
            <person name="Lipzen A."/>
            <person name="Lundell T."/>
            <person name="Morin E."/>
            <person name="Murat C."/>
            <person name="Sun H."/>
            <person name="Tunlid A."/>
            <person name="Henrissat B."/>
            <person name="Grigoriev I.V."/>
            <person name="Hibbett D.S."/>
            <person name="Martin F."/>
            <person name="Nordberg H.P."/>
            <person name="Cantor M.N."/>
            <person name="Hua S.X."/>
        </authorList>
    </citation>
    <scope>NUCLEOTIDE SEQUENCE [LARGE SCALE GENOMIC DNA]</scope>
    <source>
        <strain evidence="3">h7</strain>
    </source>
</reference>
<dbReference type="HOGENOM" id="CLU_008417_0_0_1"/>
<dbReference type="Proteomes" id="UP000053424">
    <property type="component" value="Unassembled WGS sequence"/>
</dbReference>
<protein>
    <submittedName>
        <fullName evidence="2">Uncharacterized protein</fullName>
    </submittedName>
</protein>
<dbReference type="EMBL" id="KN831830">
    <property type="protein sequence ID" value="KIM35115.1"/>
    <property type="molecule type" value="Genomic_DNA"/>
</dbReference>
<feature type="region of interest" description="Disordered" evidence="1">
    <location>
        <begin position="473"/>
        <end position="542"/>
    </location>
</feature>
<keyword evidence="3" id="KW-1185">Reference proteome</keyword>
<reference evidence="3" key="2">
    <citation type="submission" date="2015-01" db="EMBL/GenBank/DDBJ databases">
        <title>Evolutionary Origins and Diversification of the Mycorrhizal Mutualists.</title>
        <authorList>
            <consortium name="DOE Joint Genome Institute"/>
            <consortium name="Mycorrhizal Genomics Consortium"/>
            <person name="Kohler A."/>
            <person name="Kuo A."/>
            <person name="Nagy L.G."/>
            <person name="Floudas D."/>
            <person name="Copeland A."/>
            <person name="Barry K.W."/>
            <person name="Cichocki N."/>
            <person name="Veneault-Fourrey C."/>
            <person name="LaButti K."/>
            <person name="Lindquist E.A."/>
            <person name="Lipzen A."/>
            <person name="Lundell T."/>
            <person name="Morin E."/>
            <person name="Murat C."/>
            <person name="Riley R."/>
            <person name="Ohm R."/>
            <person name="Sun H."/>
            <person name="Tunlid A."/>
            <person name="Henrissat B."/>
            <person name="Grigoriev I.V."/>
            <person name="Hibbett D.S."/>
            <person name="Martin F."/>
        </authorList>
    </citation>
    <scope>NUCLEOTIDE SEQUENCE [LARGE SCALE GENOMIC DNA]</scope>
    <source>
        <strain evidence="3">h7</strain>
    </source>
</reference>
<dbReference type="AlphaFoldDB" id="A0A0C3BEC8"/>
<evidence type="ECO:0000313" key="3">
    <source>
        <dbReference type="Proteomes" id="UP000053424"/>
    </source>
</evidence>
<evidence type="ECO:0000256" key="1">
    <source>
        <dbReference type="SAM" id="MobiDB-lite"/>
    </source>
</evidence>
<evidence type="ECO:0000313" key="2">
    <source>
        <dbReference type="EMBL" id="KIM35115.1"/>
    </source>
</evidence>
<gene>
    <name evidence="2" type="ORF">M413DRAFT_79731</name>
</gene>
<feature type="compositionally biased region" description="Low complexity" evidence="1">
    <location>
        <begin position="501"/>
        <end position="528"/>
    </location>
</feature>
<sequence>MAPRSFDYAQGKVVIQHGTIFYSPNCTRAVNIPPQPTHSSDPFKQPRLNTSMFKQPVWWSQDWAWLSFIPLAPSFLFTPFEPLCMMPRIEPVKVYFKYDSCAEPREETHFKMPDDDIKAWLKEEERIVKLAHVMKLRYGISATTPPKPSSFHFDRAHKSHAIAKRMLCLAREWFAIWMGYLAYLIAKTEILVPNGQIDKSSPAADWYNYLRKLPGFSEAWLDGISLSSVCTFDHKTPRAGIIFQWSEAQRQREPIHWFYDHHIPLWFIWSSKEADAISNDQSLAYLRPPEELIQEALTLLFSTPSDVPLAALILKQYFRLGDDPITNKTVEFLRLQHAPSSAAAQAASSFPYHGLLTNVEERGRLYNHYDDFFAARQKRQEEMMKVESSTDRQRRESREQNPGIMSATMYVWEKTLSSGGLGMYKRVKVNKKENEDTYSFFRSHQRVFNAFSNEWDFCEDFCFGPVDTYDSGDEYDDDDGYDNRSDDQEYRQSFVSRRSHSPPSRRSYSPASRRSYSPVSRRSYSPVSRRMHSPPSPAPMDVETIPAMLGRYFSRDPIETMSLVYGYVPHMGAIGHTTEHKHDWTATLRFLGFTNDLDQLDVPEPEKSAMMTHLSTMASTNNAGPIAEAFATVSGLFTFRNEYTPRTYRLDNHAFTKADFDVAMLACQAVLTSPQGRAALLRGGIVGRIAKEYLSKDGVLDGPSIEVTAHRVGYLAPSAQGNGIRFCDDQLTEDEIAIICGTYSLYTPFAGQVAVWSWFPLPSAWEATRSGCNWLEWTERCEEIFNNIIDDIQDGRAKPKSNAAWITFLRGQKVSRALVKHNNIYSQRFMDSVVPVGQHV</sequence>
<accession>A0A0C3BEC8</accession>